<name>A0AAW5N3D8_9ESCH</name>
<evidence type="ECO:0000313" key="1">
    <source>
        <dbReference type="EMBL" id="MCR6679831.1"/>
    </source>
</evidence>
<gene>
    <name evidence="1" type="ORF">NVV43_31090</name>
</gene>
<dbReference type="Proteomes" id="UP001206878">
    <property type="component" value="Unassembled WGS sequence"/>
</dbReference>
<protein>
    <submittedName>
        <fullName evidence="1">Uncharacterized protein</fullName>
    </submittedName>
</protein>
<organism evidence="1 2">
    <name type="scientific">Escherichia marmotae</name>
    <dbReference type="NCBI Taxonomy" id="1499973"/>
    <lineage>
        <taxon>Bacteria</taxon>
        <taxon>Pseudomonadati</taxon>
        <taxon>Pseudomonadota</taxon>
        <taxon>Gammaproteobacteria</taxon>
        <taxon>Enterobacterales</taxon>
        <taxon>Enterobacteriaceae</taxon>
        <taxon>Escherichia</taxon>
    </lineage>
</organism>
<dbReference type="AlphaFoldDB" id="A0AAW5N3D8"/>
<sequence length="39" mass="4147">MSSRFMLIFAGICGFIFVSLGAFGGDVFIKTIGAVVMGW</sequence>
<accession>A0AAW5N3D8</accession>
<reference evidence="1" key="1">
    <citation type="submission" date="2022-07" db="EMBL/GenBank/DDBJ databases">
        <title>Diversity of ethanolamine utilization by human commensal Escherichia coli.</title>
        <authorList>
            <person name="Jubelin G."/>
        </authorList>
    </citation>
    <scope>NUCLEOTIDE SEQUENCE</scope>
    <source>
        <strain evidence="1">S1</strain>
    </source>
</reference>
<comment type="caution">
    <text evidence="1">The sequence shown here is derived from an EMBL/GenBank/DDBJ whole genome shotgun (WGS) entry which is preliminary data.</text>
</comment>
<proteinExistence type="predicted"/>
<evidence type="ECO:0000313" key="2">
    <source>
        <dbReference type="Proteomes" id="UP001206878"/>
    </source>
</evidence>
<feature type="non-terminal residue" evidence="1">
    <location>
        <position position="39"/>
    </location>
</feature>
<dbReference type="EMBL" id="JANPXH010001841">
    <property type="protein sequence ID" value="MCR6679831.1"/>
    <property type="molecule type" value="Genomic_DNA"/>
</dbReference>